<comment type="caution">
    <text evidence="10">The sequence shown here is derived from an EMBL/GenBank/DDBJ whole genome shotgun (WGS) entry which is preliminary data.</text>
</comment>
<evidence type="ECO:0000256" key="6">
    <source>
        <dbReference type="ARBA" id="ARBA00022777"/>
    </source>
</evidence>
<evidence type="ECO:0000256" key="3">
    <source>
        <dbReference type="ARBA" id="ARBA00013253"/>
    </source>
</evidence>
<evidence type="ECO:0000256" key="1">
    <source>
        <dbReference type="ARBA" id="ARBA00000198"/>
    </source>
</evidence>
<evidence type="ECO:0000313" key="11">
    <source>
        <dbReference type="Proteomes" id="UP000316425"/>
    </source>
</evidence>
<gene>
    <name evidence="10" type="primary">folK</name>
    <name evidence="10" type="ORF">FPQ13_12180</name>
</gene>
<protein>
    <recommendedName>
        <fullName evidence="3">2-amino-4-hydroxy-6-hydroxymethyldihydropteridine diphosphokinase</fullName>
        <ecNumber evidence="3">2.7.6.3</ecNumber>
    </recommendedName>
</protein>
<evidence type="ECO:0000313" key="10">
    <source>
        <dbReference type="EMBL" id="TSJ60121.1"/>
    </source>
</evidence>
<dbReference type="RefSeq" id="WP_144089598.1">
    <property type="nucleotide sequence ID" value="NZ_VMHE01000034.1"/>
</dbReference>
<dbReference type="GO" id="GO:0046654">
    <property type="term" value="P:tetrahydrofolate biosynthetic process"/>
    <property type="evidence" value="ECO:0007669"/>
    <property type="project" value="UniProtKB-UniPathway"/>
</dbReference>
<keyword evidence="8" id="KW-0289">Folate biosynthesis</keyword>
<keyword evidence="7" id="KW-0067">ATP-binding</keyword>
<reference evidence="10 11" key="1">
    <citation type="submission" date="2019-07" db="EMBL/GenBank/DDBJ databases">
        <title>Allobacillus sp. nov. SKP isolated from shrimp paste of Euphausiacea.</title>
        <authorList>
            <person name="Kanchanasin P."/>
            <person name="Tanasupawat S."/>
            <person name="Shi W."/>
            <person name="Wu L."/>
            <person name="Ma J."/>
        </authorList>
    </citation>
    <scope>NUCLEOTIDE SEQUENCE [LARGE SCALE GENOMIC DNA]</scope>
    <source>
        <strain evidence="10 11">SKP4-8</strain>
    </source>
</reference>
<proteinExistence type="predicted"/>
<sequence length="164" mass="18776">MKPRVFIALGANIPPKNHYLNEALRKLEADTSIKMIHQSSVYETAPVGYTDQDYFLNMVAEVETVYTPEELLTACQSIEQSLGRRRTIKNGPRTIDLDLLIYGNETVKTEQLTIPHPRMKERAFVLVPLAEIDASIEIDGKQVWEYVNKLSQEELADVRKRETD</sequence>
<comment type="catalytic activity">
    <reaction evidence="1">
        <text>6-hydroxymethyl-7,8-dihydropterin + ATP = (7,8-dihydropterin-6-yl)methyl diphosphate + AMP + H(+)</text>
        <dbReference type="Rhea" id="RHEA:11412"/>
        <dbReference type="ChEBI" id="CHEBI:15378"/>
        <dbReference type="ChEBI" id="CHEBI:30616"/>
        <dbReference type="ChEBI" id="CHEBI:44841"/>
        <dbReference type="ChEBI" id="CHEBI:72950"/>
        <dbReference type="ChEBI" id="CHEBI:456215"/>
        <dbReference type="EC" id="2.7.6.3"/>
    </reaction>
</comment>
<keyword evidence="4 10" id="KW-0808">Transferase</keyword>
<dbReference type="EC" id="2.7.6.3" evidence="3"/>
<dbReference type="GO" id="GO:0016301">
    <property type="term" value="F:kinase activity"/>
    <property type="evidence" value="ECO:0007669"/>
    <property type="project" value="UniProtKB-KW"/>
</dbReference>
<dbReference type="Pfam" id="PF01288">
    <property type="entry name" value="HPPK"/>
    <property type="match status" value="1"/>
</dbReference>
<keyword evidence="5" id="KW-0547">Nucleotide-binding</keyword>
<dbReference type="UniPathway" id="UPA00077">
    <property type="reaction ID" value="UER00155"/>
</dbReference>
<evidence type="ECO:0000259" key="9">
    <source>
        <dbReference type="PROSITE" id="PS00794"/>
    </source>
</evidence>
<name>A0A556P6V4_9BACI</name>
<dbReference type="GO" id="GO:0046656">
    <property type="term" value="P:folic acid biosynthetic process"/>
    <property type="evidence" value="ECO:0007669"/>
    <property type="project" value="UniProtKB-KW"/>
</dbReference>
<evidence type="ECO:0000256" key="5">
    <source>
        <dbReference type="ARBA" id="ARBA00022741"/>
    </source>
</evidence>
<evidence type="ECO:0000256" key="8">
    <source>
        <dbReference type="ARBA" id="ARBA00022909"/>
    </source>
</evidence>
<dbReference type="PROSITE" id="PS00794">
    <property type="entry name" value="HPPK"/>
    <property type="match status" value="1"/>
</dbReference>
<dbReference type="Gene3D" id="3.30.70.560">
    <property type="entry name" value="7,8-Dihydro-6-hydroxymethylpterin-pyrophosphokinase HPPK"/>
    <property type="match status" value="1"/>
</dbReference>
<evidence type="ECO:0000256" key="2">
    <source>
        <dbReference type="ARBA" id="ARBA00005051"/>
    </source>
</evidence>
<evidence type="ECO:0000256" key="4">
    <source>
        <dbReference type="ARBA" id="ARBA00022679"/>
    </source>
</evidence>
<keyword evidence="6 10" id="KW-0418">Kinase</keyword>
<comment type="pathway">
    <text evidence="2">Cofactor biosynthesis; tetrahydrofolate biosynthesis; 2-amino-4-hydroxy-6-hydroxymethyl-7,8-dihydropteridine diphosphate from 7,8-dihydroneopterin triphosphate: step 4/4.</text>
</comment>
<dbReference type="PANTHER" id="PTHR43071">
    <property type="entry name" value="2-AMINO-4-HYDROXY-6-HYDROXYMETHYLDIHYDROPTERIDINE PYROPHOSPHOKINASE"/>
    <property type="match status" value="1"/>
</dbReference>
<dbReference type="InterPro" id="IPR035907">
    <property type="entry name" value="Hppk_sf"/>
</dbReference>
<keyword evidence="11" id="KW-1185">Reference proteome</keyword>
<dbReference type="SUPFAM" id="SSF55083">
    <property type="entry name" value="6-hydroxymethyl-7,8-dihydropterin pyrophosphokinase, HPPK"/>
    <property type="match status" value="1"/>
</dbReference>
<organism evidence="10 11">
    <name type="scientific">Allobacillus salarius</name>
    <dbReference type="NCBI Taxonomy" id="1955272"/>
    <lineage>
        <taxon>Bacteria</taxon>
        <taxon>Bacillati</taxon>
        <taxon>Bacillota</taxon>
        <taxon>Bacilli</taxon>
        <taxon>Bacillales</taxon>
        <taxon>Bacillaceae</taxon>
        <taxon>Allobacillus</taxon>
    </lineage>
</organism>
<dbReference type="InterPro" id="IPR000550">
    <property type="entry name" value="Hppk"/>
</dbReference>
<dbReference type="CDD" id="cd00483">
    <property type="entry name" value="HPPK"/>
    <property type="match status" value="1"/>
</dbReference>
<dbReference type="GO" id="GO:0005524">
    <property type="term" value="F:ATP binding"/>
    <property type="evidence" value="ECO:0007669"/>
    <property type="project" value="UniProtKB-KW"/>
</dbReference>
<dbReference type="AlphaFoldDB" id="A0A556P6V4"/>
<accession>A0A556P6V4</accession>
<dbReference type="GO" id="GO:0003848">
    <property type="term" value="F:2-amino-4-hydroxy-6-hydroxymethyldihydropteridine diphosphokinase activity"/>
    <property type="evidence" value="ECO:0007669"/>
    <property type="project" value="UniProtKB-EC"/>
</dbReference>
<feature type="domain" description="7,8-dihydro-6-hydroxymethylpterin-pyrophosphokinase" evidence="9">
    <location>
        <begin position="89"/>
        <end position="100"/>
    </location>
</feature>
<dbReference type="EMBL" id="VMHE01000034">
    <property type="protein sequence ID" value="TSJ60121.1"/>
    <property type="molecule type" value="Genomic_DNA"/>
</dbReference>
<dbReference type="OrthoDB" id="9808041at2"/>
<dbReference type="Proteomes" id="UP000316425">
    <property type="component" value="Unassembled WGS sequence"/>
</dbReference>
<dbReference type="PANTHER" id="PTHR43071:SF1">
    <property type="entry name" value="2-AMINO-4-HYDROXY-6-HYDROXYMETHYLDIHYDROPTERIDINE PYROPHOSPHOKINASE"/>
    <property type="match status" value="1"/>
</dbReference>
<dbReference type="NCBIfam" id="TIGR01498">
    <property type="entry name" value="folK"/>
    <property type="match status" value="1"/>
</dbReference>
<evidence type="ECO:0000256" key="7">
    <source>
        <dbReference type="ARBA" id="ARBA00022840"/>
    </source>
</evidence>